<evidence type="ECO:0000256" key="4">
    <source>
        <dbReference type="ARBA" id="ARBA00022597"/>
    </source>
</evidence>
<keyword evidence="6" id="KW-0598">Phosphotransferase system</keyword>
<accession>A0A402QAW3</accession>
<organism evidence="10">
    <name type="scientific">Salmonella enterica</name>
    <name type="common">Salmonella choleraesuis</name>
    <dbReference type="NCBI Taxonomy" id="28901"/>
    <lineage>
        <taxon>Bacteria</taxon>
        <taxon>Pseudomonadati</taxon>
        <taxon>Pseudomonadota</taxon>
        <taxon>Gammaproteobacteria</taxon>
        <taxon>Enterobacterales</taxon>
        <taxon>Enterobacteriaceae</taxon>
        <taxon>Salmonella</taxon>
    </lineage>
</organism>
<sequence>MANLNLLRVDERLIHGQIVTSWVARSKADTILIADNLVPDDELQCDLLAMATPPGIELKIFSVRDAVSWINRQSDACVLLLVKTPMVVNELIAEGLEISEINVGNMGSKNGRAKYATTLWLTEEEKKEFHKLINNGKKVSLQVLPTDSPVDVSVLLQK</sequence>
<proteinExistence type="predicted"/>
<dbReference type="AlphaFoldDB" id="A0A402QAW3"/>
<keyword evidence="4" id="KW-0762">Sugar transport</keyword>
<evidence type="ECO:0000259" key="8">
    <source>
        <dbReference type="PROSITE" id="PS51101"/>
    </source>
</evidence>
<comment type="caution">
    <text evidence="10">The sequence shown here is derived from an EMBL/GenBank/DDBJ whole genome shotgun (WGS) entry which is preliminary data.</text>
</comment>
<evidence type="ECO:0000313" key="9">
    <source>
        <dbReference type="EMBL" id="EAA8667717.1"/>
    </source>
</evidence>
<evidence type="ECO:0000256" key="2">
    <source>
        <dbReference type="ARBA" id="ARBA00022448"/>
    </source>
</evidence>
<dbReference type="RefSeq" id="WP_023223065.1">
    <property type="nucleotide sequence ID" value="NZ_CP075140.1"/>
</dbReference>
<gene>
    <name evidence="10" type="ORF">KO51_24695</name>
    <name evidence="9" type="ORF">NL99_22775</name>
</gene>
<dbReference type="Proteomes" id="UP000885283">
    <property type="component" value="Unassembled WGS sequence"/>
</dbReference>
<evidence type="ECO:0000256" key="3">
    <source>
        <dbReference type="ARBA" id="ARBA00022490"/>
    </source>
</evidence>
<evidence type="ECO:0000313" key="10">
    <source>
        <dbReference type="EMBL" id="MIK94593.1"/>
    </source>
</evidence>
<evidence type="ECO:0000256" key="6">
    <source>
        <dbReference type="ARBA" id="ARBA00022683"/>
    </source>
</evidence>
<name>A0A402QAW3_SALER</name>
<keyword evidence="2" id="KW-0813">Transport</keyword>
<dbReference type="GO" id="GO:0009401">
    <property type="term" value="P:phosphoenolpyruvate-dependent sugar phosphotransferase system"/>
    <property type="evidence" value="ECO:0007669"/>
    <property type="project" value="UniProtKB-KW"/>
</dbReference>
<keyword evidence="3" id="KW-0963">Cytoplasm</keyword>
<dbReference type="Proteomes" id="UP000839834">
    <property type="component" value="Unassembled WGS sequence"/>
</dbReference>
<feature type="domain" description="PTS EIIB type-4" evidence="8">
    <location>
        <begin position="1"/>
        <end position="158"/>
    </location>
</feature>
<dbReference type="Pfam" id="PF03830">
    <property type="entry name" value="PTSIIB_sorb"/>
    <property type="match status" value="1"/>
</dbReference>
<dbReference type="SUPFAM" id="SSF52728">
    <property type="entry name" value="PTS IIb component"/>
    <property type="match status" value="1"/>
</dbReference>
<dbReference type="PROSITE" id="PS51101">
    <property type="entry name" value="PTS_EIIB_TYPE_4"/>
    <property type="match status" value="1"/>
</dbReference>
<dbReference type="EMBL" id="AAACVH010000051">
    <property type="protein sequence ID" value="EAA8667717.1"/>
    <property type="molecule type" value="Genomic_DNA"/>
</dbReference>
<dbReference type="Gene3D" id="3.40.35.10">
    <property type="entry name" value="Phosphotransferase system, sorbose subfamily IIB component"/>
    <property type="match status" value="1"/>
</dbReference>
<dbReference type="InterPro" id="IPR004720">
    <property type="entry name" value="PTS_IIB_sorbose-sp"/>
</dbReference>
<dbReference type="GO" id="GO:0005737">
    <property type="term" value="C:cytoplasm"/>
    <property type="evidence" value="ECO:0007669"/>
    <property type="project" value="UniProtKB-SubCell"/>
</dbReference>
<evidence type="ECO:0000256" key="7">
    <source>
        <dbReference type="ARBA" id="ARBA00022777"/>
    </source>
</evidence>
<comment type="subcellular location">
    <subcellularLocation>
        <location evidence="1">Cytoplasm</location>
    </subcellularLocation>
</comment>
<dbReference type="GO" id="GO:0016301">
    <property type="term" value="F:kinase activity"/>
    <property type="evidence" value="ECO:0007669"/>
    <property type="project" value="UniProtKB-KW"/>
</dbReference>
<evidence type="ECO:0000256" key="5">
    <source>
        <dbReference type="ARBA" id="ARBA00022679"/>
    </source>
</evidence>
<dbReference type="InterPro" id="IPR036667">
    <property type="entry name" value="PTS_IIB_sorbose-sp_sf"/>
</dbReference>
<keyword evidence="5" id="KW-0808">Transferase</keyword>
<evidence type="ECO:0000256" key="1">
    <source>
        <dbReference type="ARBA" id="ARBA00004496"/>
    </source>
</evidence>
<reference evidence="10" key="1">
    <citation type="submission" date="2018-08" db="EMBL/GenBank/DDBJ databases">
        <authorList>
            <consortium name="GenomeTrakr network: Whole genome sequencing for foodborne pathogen traceback"/>
        </authorList>
    </citation>
    <scope>NUCLEOTIDE SEQUENCE [LARGE SCALE GENOMIC DNA]</scope>
    <source>
        <strain evidence="10">FLUFL-1338</strain>
        <strain evidence="9">FLUFL-367</strain>
    </source>
</reference>
<protein>
    <submittedName>
        <fullName evidence="10">PTS mannose/fructose/sorbose transporter subunit IIB</fullName>
    </submittedName>
</protein>
<keyword evidence="7" id="KW-0418">Kinase</keyword>
<dbReference type="GO" id="GO:0008982">
    <property type="term" value="F:protein-N(PI)-phosphohistidine-sugar phosphotransferase activity"/>
    <property type="evidence" value="ECO:0007669"/>
    <property type="project" value="InterPro"/>
</dbReference>
<dbReference type="EMBL" id="RSMR01000043">
    <property type="protein sequence ID" value="MIK94593.1"/>
    <property type="molecule type" value="Genomic_DNA"/>
</dbReference>